<evidence type="ECO:0000256" key="4">
    <source>
        <dbReference type="ARBA" id="ARBA00022679"/>
    </source>
</evidence>
<dbReference type="PROSITE" id="PS50096">
    <property type="entry name" value="IQ"/>
    <property type="match status" value="1"/>
</dbReference>
<comment type="pathway">
    <text evidence="2">Protein modification; protein ubiquitination.</text>
</comment>
<keyword evidence="10" id="KW-1185">Reference proteome</keyword>
<dbReference type="InterPro" id="IPR044611">
    <property type="entry name" value="E3A/B/C-like"/>
</dbReference>
<dbReference type="FunFam" id="3.30.2160.10:FF:000002">
    <property type="entry name" value="Putative Ubiquitin-protein ligase E3C"/>
    <property type="match status" value="1"/>
</dbReference>
<feature type="active site" description="Glycyl thioester intermediate" evidence="6">
    <location>
        <position position="1138"/>
    </location>
</feature>
<proteinExistence type="predicted"/>
<accession>A0A507AZS1</accession>
<evidence type="ECO:0000256" key="2">
    <source>
        <dbReference type="ARBA" id="ARBA00004906"/>
    </source>
</evidence>
<dbReference type="GO" id="GO:0006511">
    <property type="term" value="P:ubiquitin-dependent protein catabolic process"/>
    <property type="evidence" value="ECO:0007669"/>
    <property type="project" value="TreeGrafter"/>
</dbReference>
<evidence type="ECO:0000256" key="1">
    <source>
        <dbReference type="ARBA" id="ARBA00000885"/>
    </source>
</evidence>
<dbReference type="InterPro" id="IPR000569">
    <property type="entry name" value="HECT_dom"/>
</dbReference>
<dbReference type="STRING" id="1093900.A0A507AZS1"/>
<dbReference type="Gene3D" id="3.30.2410.10">
    <property type="entry name" value="Hect, E3 ligase catalytic domain"/>
    <property type="match status" value="1"/>
</dbReference>
<gene>
    <name evidence="9" type="ORF">E0L32_004472</name>
</gene>
<dbReference type="GeneID" id="41971919"/>
<organism evidence="9 10">
    <name type="scientific">Thyridium curvatum</name>
    <dbReference type="NCBI Taxonomy" id="1093900"/>
    <lineage>
        <taxon>Eukaryota</taxon>
        <taxon>Fungi</taxon>
        <taxon>Dikarya</taxon>
        <taxon>Ascomycota</taxon>
        <taxon>Pezizomycotina</taxon>
        <taxon>Sordariomycetes</taxon>
        <taxon>Sordariomycetidae</taxon>
        <taxon>Thyridiales</taxon>
        <taxon>Thyridiaceae</taxon>
        <taxon>Thyridium</taxon>
    </lineage>
</organism>
<feature type="domain" description="HECT" evidence="8">
    <location>
        <begin position="800"/>
        <end position="1170"/>
    </location>
</feature>
<dbReference type="RefSeq" id="XP_030997203.1">
    <property type="nucleotide sequence ID" value="XM_031138886.1"/>
</dbReference>
<dbReference type="EMBL" id="SKBQ01000021">
    <property type="protein sequence ID" value="TPX15492.1"/>
    <property type="molecule type" value="Genomic_DNA"/>
</dbReference>
<comment type="caution">
    <text evidence="9">The sequence shown here is derived from an EMBL/GenBank/DDBJ whole genome shotgun (WGS) entry which is preliminary data.</text>
</comment>
<dbReference type="GO" id="GO:0000209">
    <property type="term" value="P:protein polyubiquitination"/>
    <property type="evidence" value="ECO:0007669"/>
    <property type="project" value="InterPro"/>
</dbReference>
<reference evidence="9 10" key="1">
    <citation type="submission" date="2019-06" db="EMBL/GenBank/DDBJ databases">
        <title>Draft genome sequence of the filamentous fungus Phialemoniopsis curvata isolated from diesel fuel.</title>
        <authorList>
            <person name="Varaljay V.A."/>
            <person name="Lyon W.J."/>
            <person name="Crouch A.L."/>
            <person name="Drake C.E."/>
            <person name="Hollomon J.M."/>
            <person name="Nadeau L.J."/>
            <person name="Nunn H.S."/>
            <person name="Stevenson B.S."/>
            <person name="Bojanowski C.L."/>
            <person name="Crookes-Goodson W.J."/>
        </authorList>
    </citation>
    <scope>NUCLEOTIDE SEQUENCE [LARGE SCALE GENOMIC DNA]</scope>
    <source>
        <strain evidence="9 10">D216</strain>
    </source>
</reference>
<keyword evidence="4" id="KW-0808">Transferase</keyword>
<dbReference type="SUPFAM" id="SSF56204">
    <property type="entry name" value="Hect, E3 ligase catalytic domain"/>
    <property type="match status" value="1"/>
</dbReference>
<name>A0A507AZS1_9PEZI</name>
<dbReference type="PANTHER" id="PTHR45700:SF2">
    <property type="entry name" value="UBIQUITIN-PROTEIN LIGASE E3C"/>
    <property type="match status" value="1"/>
</dbReference>
<comment type="catalytic activity">
    <reaction evidence="1">
        <text>S-ubiquitinyl-[E2 ubiquitin-conjugating enzyme]-L-cysteine + [acceptor protein]-L-lysine = [E2 ubiquitin-conjugating enzyme]-L-cysteine + N(6)-ubiquitinyl-[acceptor protein]-L-lysine.</text>
        <dbReference type="EC" id="2.3.2.26"/>
    </reaction>
</comment>
<dbReference type="PANTHER" id="PTHR45700">
    <property type="entry name" value="UBIQUITIN-PROTEIN LIGASE E3C"/>
    <property type="match status" value="1"/>
</dbReference>
<evidence type="ECO:0000313" key="10">
    <source>
        <dbReference type="Proteomes" id="UP000319257"/>
    </source>
</evidence>
<dbReference type="Pfam" id="PF00632">
    <property type="entry name" value="HECT"/>
    <property type="match status" value="1"/>
</dbReference>
<evidence type="ECO:0000256" key="3">
    <source>
        <dbReference type="ARBA" id="ARBA00012485"/>
    </source>
</evidence>
<dbReference type="SMART" id="SM00119">
    <property type="entry name" value="HECTc"/>
    <property type="match status" value="1"/>
</dbReference>
<sequence length="1170" mass="132188">MFPTFTGNSRRTRNVNLSGQKNKNPFAATAFSPSAAAGASKTVADAQAERRQRQVERDRLKAAQQIQRSWRGHAVRQSVKNTRRAEFDELYSSGEADGLGLRLQLALPLFFAFFDASNKTDLERLGLLVADLEKGGCKSFARQRQILQALVEALQQSAPVVHPQLLLLLLRIIHANPHVLVDRCQQYYYMLSKYFQQQPSTQDRTLLLQAAYAPLISGCLLDGPNAHHEPWLTSPTHQAADEKRAISLADVTLQEAYGAFASVLLISAPGLSSQTSTFARHVSISKLAFAILRLYASPRLEKLSRDHLLWLLAHFIALQKAQKDTRREMLYLKALYVQLSALNSDIRQRLDTSGNPEPSGDELFNNDQQIGSPLPSFVSEHLLSLVDRDELSLLLEQLKLDHSKVAEHSVDIASLLAGYTLVLLRCFPSQAEDIRMRLYLTDVTSTEGRTPSVKFFWNAVRKTEAFARVVSNPEATLTFLLQRNHFPGSANDSVWDREWRTILLFLELYIFVLRLTDDEDFRAGFRAGLSEGAAPSRVQQCAMTLDELKSLTLFLKNLAFTLQYHAAELLQDSSGRSQPGSQVHTQTFNVISGMDFSDFKTLVTTSVRLLYERDSRRPFLPAGHWLMTSKFDMEAFLSAVVLEQEQQADMRDTEDGDDDQDADNDAMDVDHQAITLAGQRRSRYAMMESFRQRQRKAQRERTLALIGPKLAVLKNMPYVIPFDIRVQIFRQFVFLDKHRRRHGNIDPDQWRMYMVSQNGGGWNPNNIAMRQVLGKHTATIKRGQLFTDAFRQFFPLGEGLKEPIQITFMDKFDTEEAGIDGGGVTKEFLVSVTREAFSNEHALFVSNSHNALYPNPCALDQAAETLRAAGVPKDSEGWNAHIKNLLERFEFLGRVVGKCLYEGILIDVAFAGFFLLNWTWAGTDSSTTPRANINDLRELDEELYQGMLQLKHYPGDVAELGLDFTISDQVSQPGEPVRTVTRELVPGGEHQPVTNENRPLYISYVARHRLARQPWAQTRAFIRGLSQIIDPAWLSMFNQSELQRLVGGDSSEIDVEDLRRHTVYSGLYAVGDDGQEHPTVRLFWRVMHELRDEERRDVLKYVTSTPRAPLLGFAQLEPKFSIRDGGRDQDRLPSASTCVNLLKLPQYETAEVLKSKLLYAVTSGAGFDLS</sequence>
<dbReference type="EC" id="2.3.2.26" evidence="3"/>
<dbReference type="AlphaFoldDB" id="A0A507AZS1"/>
<evidence type="ECO:0000256" key="7">
    <source>
        <dbReference type="SAM" id="MobiDB-lite"/>
    </source>
</evidence>
<dbReference type="InParanoid" id="A0A507AZS1"/>
<evidence type="ECO:0000259" key="8">
    <source>
        <dbReference type="PROSITE" id="PS50237"/>
    </source>
</evidence>
<dbReference type="InterPro" id="IPR035983">
    <property type="entry name" value="Hect_E3_ubiquitin_ligase"/>
</dbReference>
<dbReference type="GO" id="GO:0061630">
    <property type="term" value="F:ubiquitin protein ligase activity"/>
    <property type="evidence" value="ECO:0007669"/>
    <property type="project" value="UniProtKB-EC"/>
</dbReference>
<evidence type="ECO:0000313" key="9">
    <source>
        <dbReference type="EMBL" id="TPX15492.1"/>
    </source>
</evidence>
<dbReference type="Gene3D" id="3.30.2160.10">
    <property type="entry name" value="Hect, E3 ligase catalytic domain"/>
    <property type="match status" value="1"/>
</dbReference>
<protein>
    <recommendedName>
        <fullName evidence="3">HECT-type E3 ubiquitin transferase</fullName>
        <ecNumber evidence="3">2.3.2.26</ecNumber>
    </recommendedName>
</protein>
<dbReference type="PROSITE" id="PS50237">
    <property type="entry name" value="HECT"/>
    <property type="match status" value="1"/>
</dbReference>
<dbReference type="CDD" id="cd23767">
    <property type="entry name" value="IQCD"/>
    <property type="match status" value="1"/>
</dbReference>
<evidence type="ECO:0000256" key="5">
    <source>
        <dbReference type="ARBA" id="ARBA00022786"/>
    </source>
</evidence>
<evidence type="ECO:0000256" key="6">
    <source>
        <dbReference type="PROSITE-ProRule" id="PRU00104"/>
    </source>
</evidence>
<dbReference type="Gene3D" id="3.90.1750.10">
    <property type="entry name" value="Hect, E3 ligase catalytic domains"/>
    <property type="match status" value="1"/>
</dbReference>
<dbReference type="OrthoDB" id="8068875at2759"/>
<dbReference type="CDD" id="cd00078">
    <property type="entry name" value="HECTc"/>
    <property type="match status" value="1"/>
</dbReference>
<keyword evidence="5 6" id="KW-0833">Ubl conjugation pathway</keyword>
<dbReference type="FunFam" id="3.30.2410.10:FF:000017">
    <property type="entry name" value="E3 ubiquitin-protein ligase UPL7"/>
    <property type="match status" value="1"/>
</dbReference>
<dbReference type="Proteomes" id="UP000319257">
    <property type="component" value="Unassembled WGS sequence"/>
</dbReference>
<feature type="region of interest" description="Disordered" evidence="7">
    <location>
        <begin position="1"/>
        <end position="22"/>
    </location>
</feature>